<evidence type="ECO:0000256" key="5">
    <source>
        <dbReference type="SAM" id="Phobius"/>
    </source>
</evidence>
<feature type="transmembrane region" description="Helical" evidence="5">
    <location>
        <begin position="207"/>
        <end position="235"/>
    </location>
</feature>
<feature type="transmembrane region" description="Helical" evidence="5">
    <location>
        <begin position="105"/>
        <end position="124"/>
    </location>
</feature>
<dbReference type="GO" id="GO:0016020">
    <property type="term" value="C:membrane"/>
    <property type="evidence" value="ECO:0007669"/>
    <property type="project" value="UniProtKB-SubCell"/>
</dbReference>
<dbReference type="EMBL" id="WSTA01000107">
    <property type="protein sequence ID" value="MWC00171.1"/>
    <property type="molecule type" value="Genomic_DNA"/>
</dbReference>
<evidence type="ECO:0000256" key="1">
    <source>
        <dbReference type="ARBA" id="ARBA00004141"/>
    </source>
</evidence>
<sequence length="291" mass="28109">MLSRSAAAVPGLVEGVDAADAGAGEVAAGADDAASGGASLRDGTASLVDGADQVDAGAQQLASGLAEATAQIPAYSDDDIDALTGVVSEPVVATRTEIPPGQASVPFFGVLALWIGGLVIALARKAAPTAELLGPRRSLAIARDAVWPAAAVGAGQGLLIGVALTTAVAVDPPSWLGFTAAAIGIGAVFAVLQQGIAAAFGGPGRFAAVLVAAIALAAGLSSTVPGILATTAAALPTTPAADLLLGALSPAGGPAMPAILTLLLWAAVGFLGTLAGVARRRTVVPRTLAIR</sequence>
<reference evidence="6 7" key="1">
    <citation type="submission" date="2019-12" db="EMBL/GenBank/DDBJ databases">
        <authorList>
            <person name="Kim Y.S."/>
        </authorList>
    </citation>
    <scope>NUCLEOTIDE SEQUENCE [LARGE SCALE GENOMIC DNA]</scope>
    <source>
        <strain evidence="6 7">MMS17-SY077</strain>
    </source>
</reference>
<organism evidence="6 7">
    <name type="scientific">Agromyces seonyuensis</name>
    <dbReference type="NCBI Taxonomy" id="2662446"/>
    <lineage>
        <taxon>Bacteria</taxon>
        <taxon>Bacillati</taxon>
        <taxon>Actinomycetota</taxon>
        <taxon>Actinomycetes</taxon>
        <taxon>Micrococcales</taxon>
        <taxon>Microbacteriaceae</taxon>
        <taxon>Agromyces</taxon>
    </lineage>
</organism>
<dbReference type="PANTHER" id="PTHR43077">
    <property type="entry name" value="TRANSPORT PERMEASE YVFS-RELATED"/>
    <property type="match status" value="1"/>
</dbReference>
<dbReference type="AlphaFoldDB" id="A0A6I4P0P5"/>
<keyword evidence="2 5" id="KW-0812">Transmembrane</keyword>
<proteinExistence type="predicted"/>
<evidence type="ECO:0000313" key="6">
    <source>
        <dbReference type="EMBL" id="MWC00171.1"/>
    </source>
</evidence>
<dbReference type="InterPro" id="IPR051328">
    <property type="entry name" value="T7SS_ABC-Transporter"/>
</dbReference>
<feature type="transmembrane region" description="Helical" evidence="5">
    <location>
        <begin position="255"/>
        <end position="278"/>
    </location>
</feature>
<keyword evidence="4 5" id="KW-0472">Membrane</keyword>
<accession>A0A6I4P0P5</accession>
<keyword evidence="7" id="KW-1185">Reference proteome</keyword>
<evidence type="ECO:0008006" key="8">
    <source>
        <dbReference type="Google" id="ProtNLM"/>
    </source>
</evidence>
<keyword evidence="3 5" id="KW-1133">Transmembrane helix</keyword>
<feature type="transmembrane region" description="Helical" evidence="5">
    <location>
        <begin position="175"/>
        <end position="200"/>
    </location>
</feature>
<name>A0A6I4P0P5_9MICO</name>
<comment type="subcellular location">
    <subcellularLocation>
        <location evidence="1">Membrane</location>
        <topology evidence="1">Multi-pass membrane protein</topology>
    </subcellularLocation>
</comment>
<feature type="transmembrane region" description="Helical" evidence="5">
    <location>
        <begin position="145"/>
        <end position="169"/>
    </location>
</feature>
<evidence type="ECO:0000256" key="2">
    <source>
        <dbReference type="ARBA" id="ARBA00022692"/>
    </source>
</evidence>
<gene>
    <name evidence="6" type="ORF">GB864_16635</name>
</gene>
<dbReference type="PANTHER" id="PTHR43077:SF10">
    <property type="entry name" value="TRANSPORT PERMEASE PROTEIN"/>
    <property type="match status" value="1"/>
</dbReference>
<evidence type="ECO:0000313" key="7">
    <source>
        <dbReference type="Proteomes" id="UP000438182"/>
    </source>
</evidence>
<evidence type="ECO:0000256" key="4">
    <source>
        <dbReference type="ARBA" id="ARBA00023136"/>
    </source>
</evidence>
<evidence type="ECO:0000256" key="3">
    <source>
        <dbReference type="ARBA" id="ARBA00022989"/>
    </source>
</evidence>
<dbReference type="Proteomes" id="UP000438182">
    <property type="component" value="Unassembled WGS sequence"/>
</dbReference>
<comment type="caution">
    <text evidence="6">The sequence shown here is derived from an EMBL/GenBank/DDBJ whole genome shotgun (WGS) entry which is preliminary data.</text>
</comment>
<dbReference type="RefSeq" id="WP_160426811.1">
    <property type="nucleotide sequence ID" value="NZ_WSTA01000107.1"/>
</dbReference>
<protein>
    <recommendedName>
        <fullName evidence="8">ABC transporter permease</fullName>
    </recommendedName>
</protein>